<evidence type="ECO:0000313" key="3">
    <source>
        <dbReference type="Proteomes" id="UP000002791"/>
    </source>
</evidence>
<organism evidence="2 3">
    <name type="scientific">Saccharomonospora cyanea NA-134</name>
    <dbReference type="NCBI Taxonomy" id="882082"/>
    <lineage>
        <taxon>Bacteria</taxon>
        <taxon>Bacillati</taxon>
        <taxon>Actinomycetota</taxon>
        <taxon>Actinomycetes</taxon>
        <taxon>Pseudonocardiales</taxon>
        <taxon>Pseudonocardiaceae</taxon>
        <taxon>Saccharomonospora</taxon>
    </lineage>
</organism>
<sequence length="154" mass="17406">MGDRLRGPGAATGSQLRVPVPATFTPTVGHRCYTYRMQPTSRVFPDPPYYAVVFTSRLSGDDDGYGDTAERMVQLAAQQPGFLGVDSVRDGLGITVSYWRDEASIAAWRQHAEHTLARETGRRRWYEEFEVHVAEVKRHYGFRRTPDVSDEPSQ</sequence>
<feature type="domain" description="ABM" evidence="1">
    <location>
        <begin position="59"/>
        <end position="119"/>
    </location>
</feature>
<dbReference type="EMBL" id="CM001440">
    <property type="protein sequence ID" value="EHR63101.1"/>
    <property type="molecule type" value="Genomic_DNA"/>
</dbReference>
<accession>H5XM22</accession>
<dbReference type="InterPro" id="IPR052936">
    <property type="entry name" value="Jasmonate_Hydroxylase-like"/>
</dbReference>
<evidence type="ECO:0000313" key="2">
    <source>
        <dbReference type="EMBL" id="EHR63101.1"/>
    </source>
</evidence>
<dbReference type="PANTHER" id="PTHR37811">
    <property type="entry name" value="BLL5343 PROTEIN"/>
    <property type="match status" value="1"/>
</dbReference>
<dbReference type="eggNOG" id="COG2329">
    <property type="taxonomic scope" value="Bacteria"/>
</dbReference>
<dbReference type="Proteomes" id="UP000002791">
    <property type="component" value="Chromosome"/>
</dbReference>
<proteinExistence type="predicted"/>
<dbReference type="InterPro" id="IPR007138">
    <property type="entry name" value="ABM_dom"/>
</dbReference>
<dbReference type="Gene3D" id="3.30.70.100">
    <property type="match status" value="1"/>
</dbReference>
<keyword evidence="3" id="KW-1185">Reference proteome</keyword>
<dbReference type="PANTHER" id="PTHR37811:SF2">
    <property type="entry name" value="ABM DOMAIN-CONTAINING PROTEIN"/>
    <property type="match status" value="1"/>
</dbReference>
<name>H5XM22_9PSEU</name>
<dbReference type="HOGENOM" id="CLU_1702968_0_0_11"/>
<dbReference type="Pfam" id="PF03992">
    <property type="entry name" value="ABM"/>
    <property type="match status" value="1"/>
</dbReference>
<dbReference type="SUPFAM" id="SSF54909">
    <property type="entry name" value="Dimeric alpha+beta barrel"/>
    <property type="match status" value="1"/>
</dbReference>
<evidence type="ECO:0000259" key="1">
    <source>
        <dbReference type="Pfam" id="PF03992"/>
    </source>
</evidence>
<protein>
    <submittedName>
        <fullName evidence="2">Putative enzyme involved in biosynthesis of extracellular polysaccharides</fullName>
    </submittedName>
</protein>
<dbReference type="InterPro" id="IPR011008">
    <property type="entry name" value="Dimeric_a/b-barrel"/>
</dbReference>
<reference evidence="2 3" key="1">
    <citation type="submission" date="2011-11" db="EMBL/GenBank/DDBJ databases">
        <title>The Noncontiguous Finished sequence of Saccharomonospora cyanea NA-134.</title>
        <authorList>
            <consortium name="US DOE Joint Genome Institute"/>
            <person name="Lucas S."/>
            <person name="Han J."/>
            <person name="Lapidus A."/>
            <person name="Cheng J.-F."/>
            <person name="Goodwin L."/>
            <person name="Pitluck S."/>
            <person name="Peters L."/>
            <person name="Ovchinnikova G."/>
            <person name="Lu M."/>
            <person name="Detter J.C."/>
            <person name="Han C."/>
            <person name="Tapia R."/>
            <person name="Land M."/>
            <person name="Hauser L."/>
            <person name="Kyrpides N."/>
            <person name="Ivanova N."/>
            <person name="Pagani I."/>
            <person name="Brambilla E.-M."/>
            <person name="Klenk H.-P."/>
            <person name="Woyke T."/>
        </authorList>
    </citation>
    <scope>NUCLEOTIDE SEQUENCE [LARGE SCALE GENOMIC DNA]</scope>
    <source>
        <strain evidence="2 3">NA-134</strain>
    </source>
</reference>
<gene>
    <name evidence="2" type="ORF">SaccyDRAFT_4285</name>
</gene>
<dbReference type="AlphaFoldDB" id="H5XM22"/>